<evidence type="ECO:0000313" key="12">
    <source>
        <dbReference type="EMBL" id="GFH31907.1"/>
    </source>
</evidence>
<name>A0A6A0AJ89_HAELA</name>
<comment type="cofactor">
    <cofactor evidence="1">
        <name>pyridoxal 5'-phosphate</name>
        <dbReference type="ChEBI" id="CHEBI:597326"/>
    </cofactor>
</comment>
<dbReference type="SUPFAM" id="SSF53383">
    <property type="entry name" value="PLP-dependent transferases"/>
    <property type="match status" value="1"/>
</dbReference>
<dbReference type="Pfam" id="PF00155">
    <property type="entry name" value="Aminotran_1_2"/>
    <property type="match status" value="1"/>
</dbReference>
<keyword evidence="9" id="KW-0443">Lipid metabolism</keyword>
<protein>
    <recommendedName>
        <fullName evidence="5">serine C-palmitoyltransferase</fullName>
        <ecNumber evidence="5">2.3.1.50</ecNumber>
    </recommendedName>
</protein>
<dbReference type="InterPro" id="IPR050087">
    <property type="entry name" value="AON_synthase_class-II"/>
</dbReference>
<comment type="caution">
    <text evidence="12">The sequence shown here is derived from an EMBL/GenBank/DDBJ whole genome shotgun (WGS) entry which is preliminary data.</text>
</comment>
<dbReference type="PANTHER" id="PTHR13693:SF2">
    <property type="entry name" value="SERINE PALMITOYLTRANSFERASE 1"/>
    <property type="match status" value="1"/>
</dbReference>
<evidence type="ECO:0000256" key="5">
    <source>
        <dbReference type="ARBA" id="ARBA00013220"/>
    </source>
</evidence>
<keyword evidence="8" id="KW-0746">Sphingolipid metabolism</keyword>
<keyword evidence="10" id="KW-0012">Acyltransferase</keyword>
<evidence type="ECO:0000256" key="9">
    <source>
        <dbReference type="ARBA" id="ARBA00023098"/>
    </source>
</evidence>
<keyword evidence="7" id="KW-0663">Pyridoxal phosphate</keyword>
<comment type="similarity">
    <text evidence="4">Belongs to the class-II pyridoxal-phosphate-dependent aminotransferase family.</text>
</comment>
<dbReference type="Gene3D" id="3.40.640.10">
    <property type="entry name" value="Type I PLP-dependent aspartate aminotransferase-like (Major domain)"/>
    <property type="match status" value="1"/>
</dbReference>
<sequence>MGTAQAIMYSYDIATVSSIIPAFANRKDTLVVDEGAVLSRASLHYFKHNDMADLERILQAIEVQERKDRKPLTRRMIVVEGIYSNTGELAPLTQLLALKNKYK</sequence>
<dbReference type="InterPro" id="IPR015424">
    <property type="entry name" value="PyrdxlP-dep_Trfase"/>
</dbReference>
<dbReference type="EC" id="2.3.1.50" evidence="5"/>
<feature type="domain" description="Aminotransferase class I/classII large" evidence="11">
    <location>
        <begin position="34"/>
        <end position="102"/>
    </location>
</feature>
<evidence type="ECO:0000256" key="3">
    <source>
        <dbReference type="ARBA" id="ARBA00004991"/>
    </source>
</evidence>
<evidence type="ECO:0000256" key="8">
    <source>
        <dbReference type="ARBA" id="ARBA00022919"/>
    </source>
</evidence>
<evidence type="ECO:0000256" key="1">
    <source>
        <dbReference type="ARBA" id="ARBA00001933"/>
    </source>
</evidence>
<dbReference type="PANTHER" id="PTHR13693">
    <property type="entry name" value="CLASS II AMINOTRANSFERASE/8-AMINO-7-OXONONANOATE SYNTHASE"/>
    <property type="match status" value="1"/>
</dbReference>
<evidence type="ECO:0000256" key="7">
    <source>
        <dbReference type="ARBA" id="ARBA00022898"/>
    </source>
</evidence>
<dbReference type="EMBL" id="BLLF01006056">
    <property type="protein sequence ID" value="GFH31907.1"/>
    <property type="molecule type" value="Genomic_DNA"/>
</dbReference>
<dbReference type="GO" id="GO:0046513">
    <property type="term" value="P:ceramide biosynthetic process"/>
    <property type="evidence" value="ECO:0007669"/>
    <property type="project" value="TreeGrafter"/>
</dbReference>
<dbReference type="GO" id="GO:0016020">
    <property type="term" value="C:membrane"/>
    <property type="evidence" value="ECO:0007669"/>
    <property type="project" value="GOC"/>
</dbReference>
<organism evidence="12 13">
    <name type="scientific">Haematococcus lacustris</name>
    <name type="common">Green alga</name>
    <name type="synonym">Haematococcus pluvialis</name>
    <dbReference type="NCBI Taxonomy" id="44745"/>
    <lineage>
        <taxon>Eukaryota</taxon>
        <taxon>Viridiplantae</taxon>
        <taxon>Chlorophyta</taxon>
        <taxon>core chlorophytes</taxon>
        <taxon>Chlorophyceae</taxon>
        <taxon>CS clade</taxon>
        <taxon>Chlamydomonadales</taxon>
        <taxon>Haematococcaceae</taxon>
        <taxon>Haematococcus</taxon>
    </lineage>
</organism>
<comment type="pathway">
    <text evidence="2">Lipid metabolism; sphingolipid metabolism.</text>
</comment>
<dbReference type="GO" id="GO:0004758">
    <property type="term" value="F:serine C-palmitoyltransferase activity"/>
    <property type="evidence" value="ECO:0007669"/>
    <property type="project" value="TreeGrafter"/>
</dbReference>
<accession>A0A6A0AJ89</accession>
<proteinExistence type="inferred from homology"/>
<evidence type="ECO:0000256" key="10">
    <source>
        <dbReference type="ARBA" id="ARBA00023315"/>
    </source>
</evidence>
<evidence type="ECO:0000313" key="13">
    <source>
        <dbReference type="Proteomes" id="UP000485058"/>
    </source>
</evidence>
<dbReference type="GO" id="GO:0005783">
    <property type="term" value="C:endoplasmic reticulum"/>
    <property type="evidence" value="ECO:0007669"/>
    <property type="project" value="TreeGrafter"/>
</dbReference>
<evidence type="ECO:0000256" key="2">
    <source>
        <dbReference type="ARBA" id="ARBA00004760"/>
    </source>
</evidence>
<dbReference type="AlphaFoldDB" id="A0A6A0AJ89"/>
<keyword evidence="6" id="KW-0808">Transferase</keyword>
<reference evidence="12 13" key="1">
    <citation type="submission" date="2020-02" db="EMBL/GenBank/DDBJ databases">
        <title>Draft genome sequence of Haematococcus lacustris strain NIES-144.</title>
        <authorList>
            <person name="Morimoto D."/>
            <person name="Nakagawa S."/>
            <person name="Yoshida T."/>
            <person name="Sawayama S."/>
        </authorList>
    </citation>
    <scope>NUCLEOTIDE SEQUENCE [LARGE SCALE GENOMIC DNA]</scope>
    <source>
        <strain evidence="12 13">NIES-144</strain>
    </source>
</reference>
<comment type="pathway">
    <text evidence="3">Sphingolipid metabolism.</text>
</comment>
<dbReference type="GO" id="GO:0030170">
    <property type="term" value="F:pyridoxal phosphate binding"/>
    <property type="evidence" value="ECO:0007669"/>
    <property type="project" value="InterPro"/>
</dbReference>
<dbReference type="InterPro" id="IPR004839">
    <property type="entry name" value="Aminotransferase_I/II_large"/>
</dbReference>
<dbReference type="InterPro" id="IPR015421">
    <property type="entry name" value="PyrdxlP-dep_Trfase_major"/>
</dbReference>
<dbReference type="Proteomes" id="UP000485058">
    <property type="component" value="Unassembled WGS sequence"/>
</dbReference>
<dbReference type="GO" id="GO:0046512">
    <property type="term" value="P:sphingosine biosynthetic process"/>
    <property type="evidence" value="ECO:0007669"/>
    <property type="project" value="TreeGrafter"/>
</dbReference>
<evidence type="ECO:0000256" key="6">
    <source>
        <dbReference type="ARBA" id="ARBA00022679"/>
    </source>
</evidence>
<evidence type="ECO:0000259" key="11">
    <source>
        <dbReference type="Pfam" id="PF00155"/>
    </source>
</evidence>
<evidence type="ECO:0000256" key="4">
    <source>
        <dbReference type="ARBA" id="ARBA00008392"/>
    </source>
</evidence>
<gene>
    <name evidence="12" type="ORF">HaLaN_31036</name>
</gene>
<keyword evidence="13" id="KW-1185">Reference proteome</keyword>